<reference evidence="3 4" key="1">
    <citation type="submission" date="2017-01" db="EMBL/GenBank/DDBJ databases">
        <title>Bacillus phylogenomics.</title>
        <authorList>
            <person name="Dunlap C."/>
        </authorList>
    </citation>
    <scope>NUCLEOTIDE SEQUENCE [LARGE SCALE GENOMIC DNA]</scope>
    <source>
        <strain evidence="3 4">NRRL B-41282</strain>
    </source>
</reference>
<keyword evidence="2" id="KW-0560">Oxidoreductase</keyword>
<name>A0A1R1RGJ3_9BACI</name>
<organism evidence="3 4">
    <name type="scientific">Bacillus swezeyi</name>
    <dbReference type="NCBI Taxonomy" id="1925020"/>
    <lineage>
        <taxon>Bacteria</taxon>
        <taxon>Bacillati</taxon>
        <taxon>Bacillota</taxon>
        <taxon>Bacilli</taxon>
        <taxon>Bacillales</taxon>
        <taxon>Bacillaceae</taxon>
        <taxon>Bacillus</taxon>
    </lineage>
</organism>
<dbReference type="PRINTS" id="PR00080">
    <property type="entry name" value="SDRFAMILY"/>
</dbReference>
<accession>A0A1R1RGJ3</accession>
<dbReference type="GO" id="GO:0016491">
    <property type="term" value="F:oxidoreductase activity"/>
    <property type="evidence" value="ECO:0007669"/>
    <property type="project" value="UniProtKB-KW"/>
</dbReference>
<dbReference type="SUPFAM" id="SSF51735">
    <property type="entry name" value="NAD(P)-binding Rossmann-fold domains"/>
    <property type="match status" value="1"/>
</dbReference>
<dbReference type="InterPro" id="IPR036291">
    <property type="entry name" value="NAD(P)-bd_dom_sf"/>
</dbReference>
<keyword evidence="4" id="KW-1185">Reference proteome</keyword>
<evidence type="ECO:0000313" key="3">
    <source>
        <dbReference type="EMBL" id="OMI01819.1"/>
    </source>
</evidence>
<evidence type="ECO:0000256" key="2">
    <source>
        <dbReference type="ARBA" id="ARBA00023002"/>
    </source>
</evidence>
<dbReference type="InterPro" id="IPR020904">
    <property type="entry name" value="Sc_DH/Rdtase_CS"/>
</dbReference>
<accession>A0A1R1QER7</accession>
<evidence type="ECO:0000256" key="1">
    <source>
        <dbReference type="ARBA" id="ARBA00006484"/>
    </source>
</evidence>
<dbReference type="PRINTS" id="PR00081">
    <property type="entry name" value="GDHRDH"/>
</dbReference>
<dbReference type="PANTHER" id="PTHR24321:SF8">
    <property type="entry name" value="ESTRADIOL 17-BETA-DEHYDROGENASE 8-RELATED"/>
    <property type="match status" value="1"/>
</dbReference>
<comment type="similarity">
    <text evidence="1">Belongs to the short-chain dehydrogenases/reductases (SDR) family.</text>
</comment>
<gene>
    <name evidence="3" type="ORF">BW143_16490</name>
</gene>
<dbReference type="FunFam" id="3.40.50.720:FF:000084">
    <property type="entry name" value="Short-chain dehydrogenase reductase"/>
    <property type="match status" value="1"/>
</dbReference>
<proteinExistence type="inferred from homology"/>
<protein>
    <submittedName>
        <fullName evidence="3">3-ketoacyl-ACP reductase</fullName>
    </submittedName>
</protein>
<dbReference type="PROSITE" id="PS00061">
    <property type="entry name" value="ADH_SHORT"/>
    <property type="match status" value="1"/>
</dbReference>
<comment type="caution">
    <text evidence="3">The sequence shown here is derived from an EMBL/GenBank/DDBJ whole genome shotgun (WGS) entry which is preliminary data.</text>
</comment>
<dbReference type="EMBL" id="MTJL01000033">
    <property type="protein sequence ID" value="OMI01819.1"/>
    <property type="molecule type" value="Genomic_DNA"/>
</dbReference>
<dbReference type="CDD" id="cd05233">
    <property type="entry name" value="SDR_c"/>
    <property type="match status" value="1"/>
</dbReference>
<dbReference type="RefSeq" id="WP_076763956.1">
    <property type="nucleotide sequence ID" value="NZ_JARMDZ010000015.1"/>
</dbReference>
<dbReference type="Gene3D" id="3.40.50.720">
    <property type="entry name" value="NAD(P)-binding Rossmann-like Domain"/>
    <property type="match status" value="1"/>
</dbReference>
<dbReference type="Proteomes" id="UP000187367">
    <property type="component" value="Unassembled WGS sequence"/>
</dbReference>
<dbReference type="Pfam" id="PF13561">
    <property type="entry name" value="adh_short_C2"/>
    <property type="match status" value="1"/>
</dbReference>
<evidence type="ECO:0000313" key="4">
    <source>
        <dbReference type="Proteomes" id="UP000187367"/>
    </source>
</evidence>
<dbReference type="GO" id="GO:0008206">
    <property type="term" value="P:bile acid metabolic process"/>
    <property type="evidence" value="ECO:0007669"/>
    <property type="project" value="UniProtKB-ARBA"/>
</dbReference>
<dbReference type="AlphaFoldDB" id="A0A1R1RGJ3"/>
<dbReference type="OrthoDB" id="9803333at2"/>
<dbReference type="InterPro" id="IPR002347">
    <property type="entry name" value="SDR_fam"/>
</dbReference>
<sequence>MNGKEAVVITGGAKGIGKELVQAYAEKGYAVLFADVLKDTGEQLEKELAASGCQVQFVHADVTDEEDVKRLMDEAVKNGRVISALINNAGKSIWKPPLDLTSEEWDDVLNTNLKSVFLCSREAAIKMKEETGGAIVNIASTRAFMSEANAEAYAASKGGIIALTHALAASLSQYSIVVNSISPGWIETEHDDSLKPKDHEQHFSNRVGHPLDIVKACFYLTDPDNRFVNGTNITVDGGMTKKMIYEE</sequence>
<dbReference type="PANTHER" id="PTHR24321">
    <property type="entry name" value="DEHYDROGENASES, SHORT CHAIN"/>
    <property type="match status" value="1"/>
</dbReference>